<reference evidence="2" key="1">
    <citation type="journal article" date="2021" name="BMC Genomics">
        <title>Chromosome-level genome assembly and manually-curated proteome of model necrotroph Parastagonospora nodorum Sn15 reveals a genome-wide trove of candidate effector homologs, and redundancy of virulence-related functions within an accessory chromosome.</title>
        <authorList>
            <person name="Bertazzoni S."/>
            <person name="Jones D.A.B."/>
            <person name="Phan H.T."/>
            <person name="Tan K.-C."/>
            <person name="Hane J.K."/>
        </authorList>
    </citation>
    <scope>NUCLEOTIDE SEQUENCE [LARGE SCALE GENOMIC DNA]</scope>
    <source>
        <strain evidence="2">SN15 / ATCC MYA-4574 / FGSC 10173)</strain>
    </source>
</reference>
<evidence type="ECO:0000313" key="2">
    <source>
        <dbReference type="Proteomes" id="UP000663193"/>
    </source>
</evidence>
<dbReference type="Proteomes" id="UP000663193">
    <property type="component" value="Chromosome 15"/>
</dbReference>
<dbReference type="VEuPathDB" id="FungiDB:JI435_419780"/>
<organism evidence="1 2">
    <name type="scientific">Phaeosphaeria nodorum (strain SN15 / ATCC MYA-4574 / FGSC 10173)</name>
    <name type="common">Glume blotch fungus</name>
    <name type="synonym">Parastagonospora nodorum</name>
    <dbReference type="NCBI Taxonomy" id="321614"/>
    <lineage>
        <taxon>Eukaryota</taxon>
        <taxon>Fungi</taxon>
        <taxon>Dikarya</taxon>
        <taxon>Ascomycota</taxon>
        <taxon>Pezizomycotina</taxon>
        <taxon>Dothideomycetes</taxon>
        <taxon>Pleosporomycetidae</taxon>
        <taxon>Pleosporales</taxon>
        <taxon>Pleosporineae</taxon>
        <taxon>Phaeosphaeriaceae</taxon>
        <taxon>Parastagonospora</taxon>
    </lineage>
</organism>
<proteinExistence type="predicted"/>
<evidence type="ECO:0000313" key="1">
    <source>
        <dbReference type="EMBL" id="QRD03550.1"/>
    </source>
</evidence>
<protein>
    <submittedName>
        <fullName evidence="1">Uncharacterized protein</fullName>
    </submittedName>
</protein>
<sequence>MLTLRHTFRNHTTPHHTTTISLASHLHKTILPNARSSSLDPRSLETFVTLRFVFIGPCSQNKCRKDLKRDMKHDTFGPQ</sequence>
<gene>
    <name evidence="1" type="ORF">JI435_419780</name>
</gene>
<name>A0A7U2FI51_PHANO</name>
<accession>A0A7U2FI51</accession>
<keyword evidence="2" id="KW-1185">Reference proteome</keyword>
<dbReference type="AlphaFoldDB" id="A0A7U2FI51"/>
<dbReference type="EMBL" id="CP069037">
    <property type="protein sequence ID" value="QRD03550.1"/>
    <property type="molecule type" value="Genomic_DNA"/>
</dbReference>